<accession>A0A078AXM4</accession>
<keyword evidence="1" id="KW-0732">Signal</keyword>
<gene>
    <name evidence="2" type="primary">Contig14501.g15449</name>
    <name evidence="2" type="ORF">STYLEM_16318</name>
</gene>
<sequence length="464" mass="52396">MRISTKTLGLTLFLILITAEVIAHYKQSLYVSGSDDLSLISVEQTKQPSNKDISNTATKAKEAMKAYQNSKLVKNIQGCIQAISTLSEYMGVAGSVVGFVFTLFGGSSYTPDPALLELEDMIRDTQLLIIEGNEEVMNSIRKLNSQQAIRNVQDALSILDTLEEKHLIQKLDFEHGAYDVSPCGNSMTLCNNAFIKLAKSLDDVLEASFEESPKGEKNRVFNLADNLMQRLMNSFYSITWLNAQQYKSSHPTEQISNDDTQKISEITQSITLQHYLKDHAIASYQKWLVEKKFSSCRLCSSCSNDYPLYQGSGEKEDDWGHWLRFRDHCEGDLYNEDGPPNLCCSINEPPVRYCESCGGDYPYRIGRRLNIDDWGPYHMTGHGCQGNFYKTNREFEVCGRNRKQCKMCAGQCQANYTLVGQVLRQGDWGFWKVYDTPQCNPGYDGDINVDKSADVSFCCLDETI</sequence>
<evidence type="ECO:0000313" key="2">
    <source>
        <dbReference type="EMBL" id="CDW87215.1"/>
    </source>
</evidence>
<keyword evidence="3" id="KW-1185">Reference proteome</keyword>
<protein>
    <submittedName>
        <fullName evidence="2">Uncharacterized protein</fullName>
    </submittedName>
</protein>
<dbReference type="InParanoid" id="A0A078AXM4"/>
<proteinExistence type="predicted"/>
<dbReference type="Proteomes" id="UP000039865">
    <property type="component" value="Unassembled WGS sequence"/>
</dbReference>
<name>A0A078AXM4_STYLE</name>
<evidence type="ECO:0000256" key="1">
    <source>
        <dbReference type="SAM" id="SignalP"/>
    </source>
</evidence>
<reference evidence="2 3" key="1">
    <citation type="submission" date="2014-06" db="EMBL/GenBank/DDBJ databases">
        <authorList>
            <person name="Swart Estienne"/>
        </authorList>
    </citation>
    <scope>NUCLEOTIDE SEQUENCE [LARGE SCALE GENOMIC DNA]</scope>
    <source>
        <strain evidence="2 3">130c</strain>
    </source>
</reference>
<evidence type="ECO:0000313" key="3">
    <source>
        <dbReference type="Proteomes" id="UP000039865"/>
    </source>
</evidence>
<dbReference type="AlphaFoldDB" id="A0A078AXM4"/>
<organism evidence="2 3">
    <name type="scientific">Stylonychia lemnae</name>
    <name type="common">Ciliate</name>
    <dbReference type="NCBI Taxonomy" id="5949"/>
    <lineage>
        <taxon>Eukaryota</taxon>
        <taxon>Sar</taxon>
        <taxon>Alveolata</taxon>
        <taxon>Ciliophora</taxon>
        <taxon>Intramacronucleata</taxon>
        <taxon>Spirotrichea</taxon>
        <taxon>Stichotrichia</taxon>
        <taxon>Sporadotrichida</taxon>
        <taxon>Oxytrichidae</taxon>
        <taxon>Stylonychinae</taxon>
        <taxon>Stylonychia</taxon>
    </lineage>
</organism>
<feature type="chain" id="PRO_5001729673" evidence="1">
    <location>
        <begin position="24"/>
        <end position="464"/>
    </location>
</feature>
<feature type="signal peptide" evidence="1">
    <location>
        <begin position="1"/>
        <end position="23"/>
    </location>
</feature>
<dbReference type="EMBL" id="CCKQ01015404">
    <property type="protein sequence ID" value="CDW87215.1"/>
    <property type="molecule type" value="Genomic_DNA"/>
</dbReference>